<protein>
    <recommendedName>
        <fullName evidence="9">Copper acquisition factor BIM1-like domain-containing protein</fullName>
    </recommendedName>
</protein>
<organism evidence="10 11">
    <name type="scientific">Apiotrichum porosum</name>
    <dbReference type="NCBI Taxonomy" id="105984"/>
    <lineage>
        <taxon>Eukaryota</taxon>
        <taxon>Fungi</taxon>
        <taxon>Dikarya</taxon>
        <taxon>Basidiomycota</taxon>
        <taxon>Agaricomycotina</taxon>
        <taxon>Tremellomycetes</taxon>
        <taxon>Trichosporonales</taxon>
        <taxon>Trichosporonaceae</taxon>
        <taxon>Apiotrichum</taxon>
    </lineage>
</organism>
<dbReference type="PANTHER" id="PTHR34992">
    <property type="entry name" value="HYPHAL ANASTAMOSIS-7 PROTEIN"/>
    <property type="match status" value="1"/>
</dbReference>
<evidence type="ECO:0000256" key="1">
    <source>
        <dbReference type="ARBA" id="ARBA00004609"/>
    </source>
</evidence>
<evidence type="ECO:0000256" key="2">
    <source>
        <dbReference type="ARBA" id="ARBA00022475"/>
    </source>
</evidence>
<dbReference type="OrthoDB" id="2146436at2759"/>
<dbReference type="GO" id="GO:0098552">
    <property type="term" value="C:side of membrane"/>
    <property type="evidence" value="ECO:0007669"/>
    <property type="project" value="UniProtKB-KW"/>
</dbReference>
<dbReference type="GO" id="GO:0005886">
    <property type="term" value="C:plasma membrane"/>
    <property type="evidence" value="ECO:0007669"/>
    <property type="project" value="UniProtKB-SubCell"/>
</dbReference>
<gene>
    <name evidence="10" type="ORF">EHS24_009677</name>
</gene>
<dbReference type="GeneID" id="39594220"/>
<keyword evidence="2" id="KW-1003">Cell membrane</keyword>
<dbReference type="PANTHER" id="PTHR34992:SF11">
    <property type="entry name" value="COPPER ACQUISITION FACTOR BIM1-LIKE DOMAIN-CONTAINING PROTEIN"/>
    <property type="match status" value="1"/>
</dbReference>
<keyword evidence="11" id="KW-1185">Reference proteome</keyword>
<keyword evidence="5" id="KW-0472">Membrane</keyword>
<accession>A0A427XMC0</accession>
<feature type="chain" id="PRO_5019247952" description="Copper acquisition factor BIM1-like domain-containing protein" evidence="8">
    <location>
        <begin position="21"/>
        <end position="218"/>
    </location>
</feature>
<evidence type="ECO:0000256" key="7">
    <source>
        <dbReference type="ARBA" id="ARBA00023288"/>
    </source>
</evidence>
<proteinExistence type="predicted"/>
<dbReference type="AlphaFoldDB" id="A0A427XMC0"/>
<name>A0A427XMC0_9TREE</name>
<evidence type="ECO:0000256" key="6">
    <source>
        <dbReference type="ARBA" id="ARBA00023180"/>
    </source>
</evidence>
<keyword evidence="6" id="KW-0325">Glycoprotein</keyword>
<dbReference type="EMBL" id="RSCE01000009">
    <property type="protein sequence ID" value="RSH80006.1"/>
    <property type="molecule type" value="Genomic_DNA"/>
</dbReference>
<evidence type="ECO:0000256" key="4">
    <source>
        <dbReference type="ARBA" id="ARBA00022729"/>
    </source>
</evidence>
<evidence type="ECO:0000313" key="10">
    <source>
        <dbReference type="EMBL" id="RSH80006.1"/>
    </source>
</evidence>
<dbReference type="CDD" id="cd21176">
    <property type="entry name" value="LPMO_auxiliary-like"/>
    <property type="match status" value="1"/>
</dbReference>
<dbReference type="InterPro" id="IPR046530">
    <property type="entry name" value="BIM1-like_dom"/>
</dbReference>
<feature type="domain" description="Copper acquisition factor BIM1-like" evidence="9">
    <location>
        <begin position="20"/>
        <end position="166"/>
    </location>
</feature>
<evidence type="ECO:0000313" key="11">
    <source>
        <dbReference type="Proteomes" id="UP000279236"/>
    </source>
</evidence>
<dbReference type="STRING" id="105984.A0A427XMC0"/>
<feature type="signal peptide" evidence="8">
    <location>
        <begin position="1"/>
        <end position="20"/>
    </location>
</feature>
<evidence type="ECO:0000256" key="3">
    <source>
        <dbReference type="ARBA" id="ARBA00022622"/>
    </source>
</evidence>
<evidence type="ECO:0000259" key="9">
    <source>
        <dbReference type="Pfam" id="PF20238"/>
    </source>
</evidence>
<keyword evidence="3" id="KW-0336">GPI-anchor</keyword>
<evidence type="ECO:0000256" key="8">
    <source>
        <dbReference type="SAM" id="SignalP"/>
    </source>
</evidence>
<evidence type="ECO:0000256" key="5">
    <source>
        <dbReference type="ARBA" id="ARBA00023136"/>
    </source>
</evidence>
<keyword evidence="7" id="KW-0449">Lipoprotein</keyword>
<dbReference type="InterPro" id="IPR046936">
    <property type="entry name" value="BIM1-like"/>
</dbReference>
<dbReference type="Pfam" id="PF20238">
    <property type="entry name" value="BIM1-like_dom"/>
    <property type="match status" value="1"/>
</dbReference>
<dbReference type="RefSeq" id="XP_028475115.1">
    <property type="nucleotide sequence ID" value="XM_028624947.1"/>
</dbReference>
<reference evidence="10 11" key="1">
    <citation type="submission" date="2018-11" db="EMBL/GenBank/DDBJ databases">
        <title>Genome sequence of Apiotrichum porosum DSM 27194.</title>
        <authorList>
            <person name="Aliyu H."/>
            <person name="Gorte O."/>
            <person name="Ochsenreither K."/>
        </authorList>
    </citation>
    <scope>NUCLEOTIDE SEQUENCE [LARGE SCALE GENOMIC DNA]</scope>
    <source>
        <strain evidence="10 11">DSM 27194</strain>
    </source>
</reference>
<comment type="subcellular location">
    <subcellularLocation>
        <location evidence="1">Cell membrane</location>
        <topology evidence="1">Lipid-anchor</topology>
        <topology evidence="1">GPI-anchor</topology>
    </subcellularLocation>
</comment>
<keyword evidence="4 8" id="KW-0732">Signal</keyword>
<dbReference type="Proteomes" id="UP000279236">
    <property type="component" value="Unassembled WGS sequence"/>
</dbReference>
<sequence>MVSLTTTLLTSSLLASTVLAHFTLDFPESRGFDEDIEPQFCGGFNTTEARQPFPLGKGPIWIDSHHTQASVYAMLSTSENPTSFSDFNTTSNGTNIPAVTNWFPVSEGEDCWNIDLEALGLGLTNGSLVTLQILFNGGDGPLYQCTDLVLLSNYTLPSNRTCSNDTAASYTATAGASQTSTPSTASASTTAKSSADAHTPITFGILGIAALAVVHLAL</sequence>
<comment type="caution">
    <text evidence="10">The sequence shown here is derived from an EMBL/GenBank/DDBJ whole genome shotgun (WGS) entry which is preliminary data.</text>
</comment>